<comment type="caution">
    <text evidence="1">The sequence shown here is derived from an EMBL/GenBank/DDBJ whole genome shotgun (WGS) entry which is preliminary data.</text>
</comment>
<sequence>MLYGFQIIVNYVNQQPVIREHLQGFLFGYIHDFWFRQITAENIIRAEVTCTIRDYVGTLDQNEDLAMFLRRAGHLMDAYYRRQVRPQPLITYD</sequence>
<evidence type="ECO:0000313" key="2">
    <source>
        <dbReference type="Proteomes" id="UP001160148"/>
    </source>
</evidence>
<organism evidence="1 2">
    <name type="scientific">Macrosiphum euphorbiae</name>
    <name type="common">potato aphid</name>
    <dbReference type="NCBI Taxonomy" id="13131"/>
    <lineage>
        <taxon>Eukaryota</taxon>
        <taxon>Metazoa</taxon>
        <taxon>Ecdysozoa</taxon>
        <taxon>Arthropoda</taxon>
        <taxon>Hexapoda</taxon>
        <taxon>Insecta</taxon>
        <taxon>Pterygota</taxon>
        <taxon>Neoptera</taxon>
        <taxon>Paraneoptera</taxon>
        <taxon>Hemiptera</taxon>
        <taxon>Sternorrhyncha</taxon>
        <taxon>Aphidomorpha</taxon>
        <taxon>Aphidoidea</taxon>
        <taxon>Aphididae</taxon>
        <taxon>Macrosiphini</taxon>
        <taxon>Macrosiphum</taxon>
    </lineage>
</organism>
<name>A0AAV0XXL8_9HEMI</name>
<dbReference type="EMBL" id="CARXXK010001086">
    <property type="protein sequence ID" value="CAI6373315.1"/>
    <property type="molecule type" value="Genomic_DNA"/>
</dbReference>
<accession>A0AAV0XXL8</accession>
<evidence type="ECO:0000313" key="1">
    <source>
        <dbReference type="EMBL" id="CAI6373315.1"/>
    </source>
</evidence>
<keyword evidence="2" id="KW-1185">Reference proteome</keyword>
<proteinExistence type="predicted"/>
<reference evidence="1 2" key="1">
    <citation type="submission" date="2023-01" db="EMBL/GenBank/DDBJ databases">
        <authorList>
            <person name="Whitehead M."/>
        </authorList>
    </citation>
    <scope>NUCLEOTIDE SEQUENCE [LARGE SCALE GENOMIC DNA]</scope>
</reference>
<dbReference type="Proteomes" id="UP001160148">
    <property type="component" value="Unassembled WGS sequence"/>
</dbReference>
<dbReference type="AlphaFoldDB" id="A0AAV0XXL8"/>
<gene>
    <name evidence="1" type="ORF">MEUPH1_LOCUS27084</name>
</gene>
<protein>
    <submittedName>
        <fullName evidence="1">Uncharacterized protein</fullName>
    </submittedName>
</protein>